<dbReference type="EMBL" id="JADEXG010000016">
    <property type="protein sequence ID" value="MBE9077399.1"/>
    <property type="molecule type" value="Genomic_DNA"/>
</dbReference>
<dbReference type="RefSeq" id="WP_193906113.1">
    <property type="nucleotide sequence ID" value="NZ_JADEXG010000016.1"/>
</dbReference>
<dbReference type="PRINTS" id="PR00411">
    <property type="entry name" value="PNDRDTASEI"/>
</dbReference>
<keyword evidence="3" id="KW-0274">FAD</keyword>
<protein>
    <submittedName>
        <fullName evidence="6">NAD(P)/FAD-dependent oxidoreductase</fullName>
    </submittedName>
</protein>
<feature type="domain" description="Pyridine nucleotide-disulphide oxidoreductase dimerisation" evidence="4">
    <location>
        <begin position="332"/>
        <end position="419"/>
    </location>
</feature>
<dbReference type="Pfam" id="PF07992">
    <property type="entry name" value="Pyr_redox_2"/>
    <property type="match status" value="1"/>
</dbReference>
<dbReference type="Pfam" id="PF02852">
    <property type="entry name" value="Pyr_redox_dim"/>
    <property type="match status" value="1"/>
</dbReference>
<gene>
    <name evidence="6" type="ORF">IQ241_08825</name>
</gene>
<dbReference type="SUPFAM" id="SSF55424">
    <property type="entry name" value="FAD/NAD-linked reductases, dimerisation (C-terminal) domain"/>
    <property type="match status" value="1"/>
</dbReference>
<dbReference type="AlphaFoldDB" id="A0A8J7ADC2"/>
<dbReference type="PRINTS" id="PR00368">
    <property type="entry name" value="FADPNR"/>
</dbReference>
<dbReference type="InterPro" id="IPR036188">
    <property type="entry name" value="FAD/NAD-bd_sf"/>
</dbReference>
<name>A0A8J7ADC2_9CYAN</name>
<keyword evidence="7" id="KW-1185">Reference proteome</keyword>
<evidence type="ECO:0000313" key="7">
    <source>
        <dbReference type="Proteomes" id="UP000636505"/>
    </source>
</evidence>
<proteinExistence type="predicted"/>
<sequence>MVDYDLVILGGAPEGRIAALTATAMGARVALVEPPGRWQQQRQTDYLLQGLRQVGQQRQSAAAAFWSQSGGGSLDWSRLLRWSAIAAESEASIVSAAVLGARGVDLILAPPVQLASSPSVRVATQQRRLLGRGLLIATGTVPDYPNPNRQAALSGAPDCLYQHSALPQRIAIFGGSLTALAWAQALRAAGAEVSLIAPRLLPGEDSDIRRLLLGQLTAEGIGVTPSSSAEKAERQLSLHIQKPPPDCCLVLSPQQVAWSQQLAAAGIPLQTGRLCVNRYLQTAQSRVFACGSVLGGLDHSALAALEAETAVHNALFWPRRTIQYQTFPYSSQTQPTVGRVGLTEVQARQRYGGEVQVLTASAANAASLNAEIPHPSFCKLICLENGRLLGAHLLGVGAGEVAYGLALWLKSGTSVDRLPSRWAHFEALSPTLTSLLQRAVSQRRQARWQIGSWRRDSAENWFNWRRSRL</sequence>
<dbReference type="PANTHER" id="PTHR43014">
    <property type="entry name" value="MERCURIC REDUCTASE"/>
    <property type="match status" value="1"/>
</dbReference>
<dbReference type="Proteomes" id="UP000636505">
    <property type="component" value="Unassembled WGS sequence"/>
</dbReference>
<comment type="cofactor">
    <cofactor evidence="1">
        <name>FAD</name>
        <dbReference type="ChEBI" id="CHEBI:57692"/>
    </cofactor>
</comment>
<dbReference type="InterPro" id="IPR023753">
    <property type="entry name" value="FAD/NAD-binding_dom"/>
</dbReference>
<accession>A0A8J7ADC2</accession>
<dbReference type="InterPro" id="IPR016156">
    <property type="entry name" value="FAD/NAD-linked_Rdtase_dimer_sf"/>
</dbReference>
<dbReference type="GO" id="GO:0050660">
    <property type="term" value="F:flavin adenine dinucleotide binding"/>
    <property type="evidence" value="ECO:0007669"/>
    <property type="project" value="TreeGrafter"/>
</dbReference>
<evidence type="ECO:0000259" key="5">
    <source>
        <dbReference type="Pfam" id="PF07992"/>
    </source>
</evidence>
<evidence type="ECO:0000259" key="4">
    <source>
        <dbReference type="Pfam" id="PF02852"/>
    </source>
</evidence>
<keyword evidence="2" id="KW-0285">Flavoprotein</keyword>
<feature type="domain" description="FAD/NAD(P)-binding" evidence="5">
    <location>
        <begin position="4"/>
        <end position="301"/>
    </location>
</feature>
<reference evidence="6" key="1">
    <citation type="submission" date="2020-10" db="EMBL/GenBank/DDBJ databases">
        <authorList>
            <person name="Castelo-Branco R."/>
            <person name="Eusebio N."/>
            <person name="Adriana R."/>
            <person name="Vieira A."/>
            <person name="Brugerolle De Fraissinette N."/>
            <person name="Rezende De Castro R."/>
            <person name="Schneider M.P."/>
            <person name="Vasconcelos V."/>
            <person name="Leao P.N."/>
        </authorList>
    </citation>
    <scope>NUCLEOTIDE SEQUENCE</scope>
    <source>
        <strain evidence="6">LEGE 07310</strain>
    </source>
</reference>
<dbReference type="SUPFAM" id="SSF51905">
    <property type="entry name" value="FAD/NAD(P)-binding domain"/>
    <property type="match status" value="2"/>
</dbReference>
<organism evidence="6 7">
    <name type="scientific">Vasconcelosia minhoensis LEGE 07310</name>
    <dbReference type="NCBI Taxonomy" id="915328"/>
    <lineage>
        <taxon>Bacteria</taxon>
        <taxon>Bacillati</taxon>
        <taxon>Cyanobacteriota</taxon>
        <taxon>Cyanophyceae</taxon>
        <taxon>Nodosilineales</taxon>
        <taxon>Cymatolegaceae</taxon>
        <taxon>Vasconcelosia</taxon>
        <taxon>Vasconcelosia minhoensis</taxon>
    </lineage>
</organism>
<dbReference type="InterPro" id="IPR004099">
    <property type="entry name" value="Pyr_nucl-diS_OxRdtase_dimer"/>
</dbReference>
<dbReference type="GO" id="GO:0003955">
    <property type="term" value="F:NAD(P)H dehydrogenase (quinone) activity"/>
    <property type="evidence" value="ECO:0007669"/>
    <property type="project" value="TreeGrafter"/>
</dbReference>
<dbReference type="Gene3D" id="3.50.50.60">
    <property type="entry name" value="FAD/NAD(P)-binding domain"/>
    <property type="match status" value="1"/>
</dbReference>
<comment type="caution">
    <text evidence="6">The sequence shown here is derived from an EMBL/GenBank/DDBJ whole genome shotgun (WGS) entry which is preliminary data.</text>
</comment>
<evidence type="ECO:0000256" key="3">
    <source>
        <dbReference type="ARBA" id="ARBA00022827"/>
    </source>
</evidence>
<evidence type="ECO:0000256" key="2">
    <source>
        <dbReference type="ARBA" id="ARBA00022630"/>
    </source>
</evidence>
<evidence type="ECO:0000256" key="1">
    <source>
        <dbReference type="ARBA" id="ARBA00001974"/>
    </source>
</evidence>
<dbReference type="PANTHER" id="PTHR43014:SF2">
    <property type="entry name" value="MERCURIC REDUCTASE"/>
    <property type="match status" value="1"/>
</dbReference>
<evidence type="ECO:0000313" key="6">
    <source>
        <dbReference type="EMBL" id="MBE9077399.1"/>
    </source>
</evidence>